<comment type="caution">
    <text evidence="9">The sequence shown here is derived from an EMBL/GenBank/DDBJ whole genome shotgun (WGS) entry which is preliminary data.</text>
</comment>
<dbReference type="InterPro" id="IPR001343">
    <property type="entry name" value="Hemolysn_Ca-bd"/>
</dbReference>
<dbReference type="PANTHER" id="PTHR38340">
    <property type="entry name" value="S-LAYER PROTEIN"/>
    <property type="match status" value="1"/>
</dbReference>
<evidence type="ECO:0000256" key="2">
    <source>
        <dbReference type="ARBA" id="ARBA00004613"/>
    </source>
</evidence>
<dbReference type="Proteomes" id="UP001201985">
    <property type="component" value="Unassembled WGS sequence"/>
</dbReference>
<reference evidence="9 10" key="1">
    <citation type="submission" date="2022-03" db="EMBL/GenBank/DDBJ databases">
        <title>Complete genome analysis of Roseomonas KG 17.1 : a prolific producer of plant growth promoters.</title>
        <authorList>
            <person name="Saadouli I."/>
            <person name="Najjari A."/>
            <person name="Mosbah A."/>
            <person name="Ouzari H.I."/>
        </authorList>
    </citation>
    <scope>NUCLEOTIDE SEQUENCE [LARGE SCALE GENOMIC DNA]</scope>
    <source>
        <strain evidence="9 10">KG17-1</strain>
    </source>
</reference>
<dbReference type="EMBL" id="JALBUU010000004">
    <property type="protein sequence ID" value="MCI0753863.1"/>
    <property type="molecule type" value="Genomic_DNA"/>
</dbReference>
<keyword evidence="5" id="KW-0677">Repeat</keyword>
<keyword evidence="4" id="KW-0800">Toxin</keyword>
<evidence type="ECO:0000256" key="1">
    <source>
        <dbReference type="ARBA" id="ARBA00004370"/>
    </source>
</evidence>
<feature type="region of interest" description="Disordered" evidence="8">
    <location>
        <begin position="404"/>
        <end position="467"/>
    </location>
</feature>
<organism evidence="9 10">
    <name type="scientific">Teichococcus vastitatis</name>
    <dbReference type="NCBI Taxonomy" id="2307076"/>
    <lineage>
        <taxon>Bacteria</taxon>
        <taxon>Pseudomonadati</taxon>
        <taxon>Pseudomonadota</taxon>
        <taxon>Alphaproteobacteria</taxon>
        <taxon>Acetobacterales</taxon>
        <taxon>Roseomonadaceae</taxon>
        <taxon>Roseomonas</taxon>
    </lineage>
</organism>
<dbReference type="Pfam" id="PF00353">
    <property type="entry name" value="HemolysinCabind"/>
    <property type="match status" value="9"/>
</dbReference>
<keyword evidence="3" id="KW-0964">Secreted</keyword>
<evidence type="ECO:0000256" key="6">
    <source>
        <dbReference type="ARBA" id="ARBA00023026"/>
    </source>
</evidence>
<evidence type="ECO:0000313" key="9">
    <source>
        <dbReference type="EMBL" id="MCI0753863.1"/>
    </source>
</evidence>
<dbReference type="InterPro" id="IPR011049">
    <property type="entry name" value="Serralysin-like_metalloprot_C"/>
</dbReference>
<feature type="region of interest" description="Disordered" evidence="8">
    <location>
        <begin position="68"/>
        <end position="127"/>
    </location>
</feature>
<feature type="compositionally biased region" description="Acidic residues" evidence="8">
    <location>
        <begin position="449"/>
        <end position="461"/>
    </location>
</feature>
<dbReference type="PRINTS" id="PR00313">
    <property type="entry name" value="CABNDNGRPT"/>
</dbReference>
<keyword evidence="10" id="KW-1185">Reference proteome</keyword>
<dbReference type="InterPro" id="IPR018511">
    <property type="entry name" value="Hemolysin-typ_Ca-bd_CS"/>
</dbReference>
<dbReference type="RefSeq" id="WP_120007869.1">
    <property type="nucleotide sequence ID" value="NZ_JALBUU010000004.1"/>
</dbReference>
<evidence type="ECO:0000256" key="5">
    <source>
        <dbReference type="ARBA" id="ARBA00022737"/>
    </source>
</evidence>
<sequence>MADNPKKNQIIQGDFTVDVQLGSIAVPVDPMRPPTGDMARAGMISAQEILSKTALRRAGWEIDGKNAAEKRAMKADERSRVAEDKAEAAEEKARHLQDPPSGSNSGMNTRVENEERAKGPSKPLTAEETANFTDARTATLAAASTDTVTASAVSYTTIELTAGNDTREVVDSGSFRVNGLAGNDVITVRAGTTGSDLLDGGAGADRLTGAETDDIFVGGAGADTINGGAGSDTADYANSPAALLATLSSSTTATATTRPNGGDAQGDVLSGIENLVGTAFQDFISGNALANQMVGGLGDDTVRGNAGSDLLYGDGVDENAPAGGVDFVDGGADDDTLYGGGGNDTILGGFGNDRLFGGAGNDLLTAGDGNDELEGGDGVDQLVASLGDDILRGGAGADDLIASGGNDQLFGGEGDDTMDGGTGADAMSGDAGNDTLAGRGGTDTISGGEGDDLLDGGEDNDSISGGNGNDTLIAGAGADALDGGAGIDVANYATATGAVGVDLLAGAGTGVAAGDTFVGIENATGSGFADILVGNAGDNVFVGGGGADRIVGQSGVDTADYSASASAISLRFNATLADPTLAGTGTGGDAEGDSLQLIERVIGSSFADTLTGGELNDIFVGGLGADVLDGGAGTDSADYSFSTGGVAANLLTGAGPDGDQLSNMENLIGSAFNDVLTGNAATNRLEGGAGRDKLVSGAGNDILIGSSNGDLLVANGAGQKQLVGDGGTDGGPAGLDVYRIIGTGATAGAQFNIILNYQSQENIEMNSLSAVGSTTINIGGTDYRGLLLQSTTSGLAHNTIIPVGVAATTTAAQVGSFYNSLNALDADGRDLLVSSSFTADSPWIG</sequence>
<dbReference type="InterPro" id="IPR050557">
    <property type="entry name" value="RTX_toxin/Mannuronan_C5-epim"/>
</dbReference>
<evidence type="ECO:0000256" key="3">
    <source>
        <dbReference type="ARBA" id="ARBA00022525"/>
    </source>
</evidence>
<feature type="compositionally biased region" description="Polar residues" evidence="8">
    <location>
        <begin position="100"/>
        <end position="110"/>
    </location>
</feature>
<comment type="subcellular location">
    <subcellularLocation>
        <location evidence="1">Membrane</location>
    </subcellularLocation>
    <subcellularLocation>
        <location evidence="2">Secreted</location>
    </subcellularLocation>
</comment>
<evidence type="ECO:0000256" key="8">
    <source>
        <dbReference type="SAM" id="MobiDB-lite"/>
    </source>
</evidence>
<dbReference type="InterPro" id="IPR003995">
    <property type="entry name" value="RTX_toxin_determinant-A"/>
</dbReference>
<name>A0ABS9W478_9PROT</name>
<evidence type="ECO:0000256" key="7">
    <source>
        <dbReference type="ARBA" id="ARBA00023136"/>
    </source>
</evidence>
<feature type="compositionally biased region" description="Basic and acidic residues" evidence="8">
    <location>
        <begin position="68"/>
        <end position="97"/>
    </location>
</feature>
<evidence type="ECO:0000256" key="4">
    <source>
        <dbReference type="ARBA" id="ARBA00022656"/>
    </source>
</evidence>
<evidence type="ECO:0008006" key="11">
    <source>
        <dbReference type="Google" id="ProtNLM"/>
    </source>
</evidence>
<protein>
    <recommendedName>
        <fullName evidence="11">Calcium-binding protein</fullName>
    </recommendedName>
</protein>
<proteinExistence type="predicted"/>
<gene>
    <name evidence="9" type="ORF">MON41_08835</name>
</gene>
<dbReference type="PANTHER" id="PTHR38340:SF1">
    <property type="entry name" value="S-LAYER PROTEIN"/>
    <property type="match status" value="1"/>
</dbReference>
<keyword evidence="7" id="KW-0472">Membrane</keyword>
<dbReference type="PRINTS" id="PR01488">
    <property type="entry name" value="RTXTOXINA"/>
</dbReference>
<accession>A0ABS9W478</accession>
<keyword evidence="6" id="KW-0843">Virulence</keyword>
<evidence type="ECO:0000313" key="10">
    <source>
        <dbReference type="Proteomes" id="UP001201985"/>
    </source>
</evidence>
<dbReference type="Gene3D" id="2.150.10.10">
    <property type="entry name" value="Serralysin-like metalloprotease, C-terminal"/>
    <property type="match status" value="8"/>
</dbReference>
<dbReference type="SUPFAM" id="SSF51120">
    <property type="entry name" value="beta-Roll"/>
    <property type="match status" value="5"/>
</dbReference>
<dbReference type="PROSITE" id="PS00330">
    <property type="entry name" value="HEMOLYSIN_CALCIUM"/>
    <property type="match status" value="4"/>
</dbReference>